<evidence type="ECO:0000313" key="2">
    <source>
        <dbReference type="Proteomes" id="UP001497700"/>
    </source>
</evidence>
<organism evidence="1 2">
    <name type="scientific">Hypoxylon rubiginosum</name>
    <dbReference type="NCBI Taxonomy" id="110542"/>
    <lineage>
        <taxon>Eukaryota</taxon>
        <taxon>Fungi</taxon>
        <taxon>Dikarya</taxon>
        <taxon>Ascomycota</taxon>
        <taxon>Pezizomycotina</taxon>
        <taxon>Sordariomycetes</taxon>
        <taxon>Xylariomycetidae</taxon>
        <taxon>Xylariales</taxon>
        <taxon>Hypoxylaceae</taxon>
        <taxon>Hypoxylon</taxon>
    </lineage>
</organism>
<proteinExistence type="predicted"/>
<accession>A0ACB9YJX3</accession>
<gene>
    <name evidence="1" type="ORF">F4820DRAFT_155848</name>
</gene>
<name>A0ACB9YJX3_9PEZI</name>
<reference evidence="1 2" key="1">
    <citation type="journal article" date="2022" name="New Phytol.">
        <title>Ecological generalism drives hyperdiversity of secondary metabolite gene clusters in xylarialean endophytes.</title>
        <authorList>
            <person name="Franco M.E.E."/>
            <person name="Wisecaver J.H."/>
            <person name="Arnold A.E."/>
            <person name="Ju Y.M."/>
            <person name="Slot J.C."/>
            <person name="Ahrendt S."/>
            <person name="Moore L.P."/>
            <person name="Eastman K.E."/>
            <person name="Scott K."/>
            <person name="Konkel Z."/>
            <person name="Mondo S.J."/>
            <person name="Kuo A."/>
            <person name="Hayes R.D."/>
            <person name="Haridas S."/>
            <person name="Andreopoulos B."/>
            <person name="Riley R."/>
            <person name="LaButti K."/>
            <person name="Pangilinan J."/>
            <person name="Lipzen A."/>
            <person name="Amirebrahimi M."/>
            <person name="Yan J."/>
            <person name="Adam C."/>
            <person name="Keymanesh K."/>
            <person name="Ng V."/>
            <person name="Louie K."/>
            <person name="Northen T."/>
            <person name="Drula E."/>
            <person name="Henrissat B."/>
            <person name="Hsieh H.M."/>
            <person name="Youens-Clark K."/>
            <person name="Lutzoni F."/>
            <person name="Miadlikowska J."/>
            <person name="Eastwood D.C."/>
            <person name="Hamelin R.C."/>
            <person name="Grigoriev I.V."/>
            <person name="U'Ren J.M."/>
        </authorList>
    </citation>
    <scope>NUCLEOTIDE SEQUENCE [LARGE SCALE GENOMIC DNA]</scope>
    <source>
        <strain evidence="1 2">CBS 119005</strain>
    </source>
</reference>
<dbReference type="EMBL" id="MU393621">
    <property type="protein sequence ID" value="KAI4859639.1"/>
    <property type="molecule type" value="Genomic_DNA"/>
</dbReference>
<evidence type="ECO:0000313" key="1">
    <source>
        <dbReference type="EMBL" id="KAI4859639.1"/>
    </source>
</evidence>
<comment type="caution">
    <text evidence="1">The sequence shown here is derived from an EMBL/GenBank/DDBJ whole genome shotgun (WGS) entry which is preliminary data.</text>
</comment>
<keyword evidence="2" id="KW-1185">Reference proteome</keyword>
<sequence>MVHTQSFSYKQTSGVIILALQLFAFSLVRDLPGTVVFALSLINTGLTKLLRALWMRKIQKS</sequence>
<protein>
    <submittedName>
        <fullName evidence="1">Uncharacterized protein</fullName>
    </submittedName>
</protein>
<dbReference type="Proteomes" id="UP001497700">
    <property type="component" value="Unassembled WGS sequence"/>
</dbReference>